<name>A0A0H5SL22_HERHM</name>
<evidence type="ECO:0000313" key="1">
    <source>
        <dbReference type="EMBL" id="CRZ35820.1"/>
    </source>
</evidence>
<dbReference type="RefSeq" id="WP_103203886.1">
    <property type="nucleotide sequence ID" value="NZ_CVTD020000029.1"/>
</dbReference>
<gene>
    <name evidence="1" type="ORF">HHT355_2639</name>
</gene>
<sequence>MAVQILDEYKNRTEYRLLKDFYDCQVAQMNSLQTGVLVLPGILLSKLNKQQLDLLNTWLEDNKNQLILTPSWAEMNLKEILHSSVDIRINRTDDNYEGIPIGFLIDTTVKDVIFQQNGKKFGIHYRKNTGTGLVTVVTLPLLDYKMIQLEDKLKALFNSLLLAEDVKQESLVETKDFILDDIHIYLIILTGAGIDLSQCLSSIIHKYFGVFIDEETAKQGYQDLVANQYINENGLLSKGMTVVKERKLKSFINAVKQRGEKEDGWI</sequence>
<evidence type="ECO:0000313" key="2">
    <source>
        <dbReference type="Proteomes" id="UP000236497"/>
    </source>
</evidence>
<dbReference type="OrthoDB" id="2960486at2"/>
<dbReference type="Proteomes" id="UP000236497">
    <property type="component" value="Unassembled WGS sequence"/>
</dbReference>
<proteinExistence type="predicted"/>
<keyword evidence="2" id="KW-1185">Reference proteome</keyword>
<dbReference type="AlphaFoldDB" id="A0A0H5SL22"/>
<reference evidence="1 2" key="1">
    <citation type="submission" date="2015-06" db="EMBL/GenBank/DDBJ databases">
        <authorList>
            <person name="Wibberg Daniel"/>
        </authorList>
    </citation>
    <scope>NUCLEOTIDE SEQUENCE [LARGE SCALE GENOMIC DNA]</scope>
    <source>
        <strain evidence="1 2">T3/55T</strain>
    </source>
</reference>
<protein>
    <submittedName>
        <fullName evidence="1">Uncharacterized protein</fullName>
    </submittedName>
</protein>
<accession>A0A0H5SL22</accession>
<organism evidence="1 2">
    <name type="scientific">Herbinix hemicellulosilytica</name>
    <dbReference type="NCBI Taxonomy" id="1564487"/>
    <lineage>
        <taxon>Bacteria</taxon>
        <taxon>Bacillati</taxon>
        <taxon>Bacillota</taxon>
        <taxon>Clostridia</taxon>
        <taxon>Lachnospirales</taxon>
        <taxon>Lachnospiraceae</taxon>
        <taxon>Herbinix</taxon>
    </lineage>
</organism>
<dbReference type="EMBL" id="CVTD020000029">
    <property type="protein sequence ID" value="CRZ35820.1"/>
    <property type="molecule type" value="Genomic_DNA"/>
</dbReference>